<evidence type="ECO:0000313" key="2">
    <source>
        <dbReference type="EMBL" id="QFS51521.1"/>
    </source>
</evidence>
<name>A0A5P8WG25_9NOSO</name>
<keyword evidence="1" id="KW-1133">Transmembrane helix</keyword>
<dbReference type="EMBL" id="CP045227">
    <property type="protein sequence ID" value="QFS51521.1"/>
    <property type="molecule type" value="Genomic_DNA"/>
</dbReference>
<keyword evidence="1" id="KW-0812">Transmembrane</keyword>
<proteinExistence type="predicted"/>
<gene>
    <name evidence="2" type="ORF">GXM_09015</name>
</gene>
<protein>
    <submittedName>
        <fullName evidence="2">Uncharacterized protein</fullName>
    </submittedName>
</protein>
<sequence>MGSLIKGRSEISRHIAIAIFVNFCCNFLFLTMLFLLQKY</sequence>
<evidence type="ECO:0000256" key="1">
    <source>
        <dbReference type="SAM" id="Phobius"/>
    </source>
</evidence>
<feature type="transmembrane region" description="Helical" evidence="1">
    <location>
        <begin position="15"/>
        <end position="36"/>
    </location>
</feature>
<organism evidence="2 3">
    <name type="scientific">Nostoc sphaeroides CCNUC1</name>
    <dbReference type="NCBI Taxonomy" id="2653204"/>
    <lineage>
        <taxon>Bacteria</taxon>
        <taxon>Bacillati</taxon>
        <taxon>Cyanobacteriota</taxon>
        <taxon>Cyanophyceae</taxon>
        <taxon>Nostocales</taxon>
        <taxon>Nostocaceae</taxon>
        <taxon>Nostoc</taxon>
    </lineage>
</organism>
<dbReference type="KEGG" id="nsh:GXM_09015"/>
<keyword evidence="3" id="KW-1185">Reference proteome</keyword>
<accession>A0A5P8WG25</accession>
<dbReference type="AlphaFoldDB" id="A0A5P8WG25"/>
<evidence type="ECO:0000313" key="3">
    <source>
        <dbReference type="Proteomes" id="UP000326678"/>
    </source>
</evidence>
<reference evidence="2 3" key="1">
    <citation type="submission" date="2019-10" db="EMBL/GenBank/DDBJ databases">
        <title>Genomic and transcriptomic insights into the perfect genentic adaptation of a filamentous nitrogen-fixing cyanobacterium to rice fields.</title>
        <authorList>
            <person name="Chen Z."/>
        </authorList>
    </citation>
    <scope>NUCLEOTIDE SEQUENCE [LARGE SCALE GENOMIC DNA]</scope>
    <source>
        <strain evidence="2">CCNUC1</strain>
    </source>
</reference>
<dbReference type="Proteomes" id="UP000326678">
    <property type="component" value="Chromosome Gxm2"/>
</dbReference>
<keyword evidence="1" id="KW-0472">Membrane</keyword>